<dbReference type="EMBL" id="CP019650">
    <property type="protein sequence ID" value="AQQ68619.1"/>
    <property type="molecule type" value="Genomic_DNA"/>
</dbReference>
<name>A0A1Q2M7I5_9GAMM</name>
<gene>
    <name evidence="1" type="ORF">Mag101_14000</name>
</gene>
<dbReference type="KEGG" id="maga:Mag101_14000"/>
<dbReference type="AlphaFoldDB" id="A0A1Q2M7I5"/>
<accession>A0A1Q2M7I5</accession>
<protein>
    <submittedName>
        <fullName evidence="1">Uncharacterized protein</fullName>
    </submittedName>
</protein>
<keyword evidence="2" id="KW-1185">Reference proteome</keyword>
<sequence length="61" mass="7744">MYLLRKLGNHKQKMFVRLQVDFFISDQVLIRVGNIRAWEILRKRVRRTIWSQRRQEFLRWN</sequence>
<organism evidence="1 2">
    <name type="scientific">Microbulbifer agarilyticus</name>
    <dbReference type="NCBI Taxonomy" id="260552"/>
    <lineage>
        <taxon>Bacteria</taxon>
        <taxon>Pseudomonadati</taxon>
        <taxon>Pseudomonadota</taxon>
        <taxon>Gammaproteobacteria</taxon>
        <taxon>Cellvibrionales</taxon>
        <taxon>Microbulbiferaceae</taxon>
        <taxon>Microbulbifer</taxon>
    </lineage>
</organism>
<dbReference type="Proteomes" id="UP000188219">
    <property type="component" value="Chromosome"/>
</dbReference>
<evidence type="ECO:0000313" key="1">
    <source>
        <dbReference type="EMBL" id="AQQ68619.1"/>
    </source>
</evidence>
<proteinExistence type="predicted"/>
<reference evidence="1" key="1">
    <citation type="submission" date="2017-02" db="EMBL/GenBank/DDBJ databases">
        <title>Genome of Microbulbifer agarilyticus GP101.</title>
        <authorList>
            <person name="Jung J."/>
            <person name="Bae S.S."/>
            <person name="Baek K."/>
        </authorList>
    </citation>
    <scope>NUCLEOTIDE SEQUENCE [LARGE SCALE GENOMIC DNA]</scope>
    <source>
        <strain evidence="1">GP101</strain>
    </source>
</reference>
<evidence type="ECO:0000313" key="2">
    <source>
        <dbReference type="Proteomes" id="UP000188219"/>
    </source>
</evidence>